<dbReference type="InterPro" id="IPR029069">
    <property type="entry name" value="HotDog_dom_sf"/>
</dbReference>
<reference evidence="2" key="1">
    <citation type="journal article" date="2021" name="Curr. Microbiol.">
        <title>Complete genome of nocamycin-producing strain Saccharothrix syringae NRRL B-16468 reveals the biosynthetic potential for secondary metabolites.</title>
        <authorList>
            <person name="Mo X."/>
            <person name="Yang S."/>
        </authorList>
    </citation>
    <scope>NUCLEOTIDE SEQUENCE [LARGE SCALE GENOMIC DNA]</scope>
    <source>
        <strain evidence="2">ATCC 51364 / DSM 43886 / JCM 6844 / KCTC 9398 / NBRC 14523 / NRRL B-16468 / INA 2240</strain>
    </source>
</reference>
<evidence type="ECO:0000313" key="1">
    <source>
        <dbReference type="EMBL" id="QFZ21650.1"/>
    </source>
</evidence>
<name>A0A5Q0H736_SACSY</name>
<evidence type="ECO:0008006" key="3">
    <source>
        <dbReference type="Google" id="ProtNLM"/>
    </source>
</evidence>
<dbReference type="Gene3D" id="3.10.129.10">
    <property type="entry name" value="Hotdog Thioesterase"/>
    <property type="match status" value="1"/>
</dbReference>
<protein>
    <recommendedName>
        <fullName evidence="3">Thioesterase family protein</fullName>
    </recommendedName>
</protein>
<keyword evidence="2" id="KW-1185">Reference proteome</keyword>
<dbReference type="Proteomes" id="UP000325787">
    <property type="component" value="Chromosome"/>
</dbReference>
<organism evidence="1 2">
    <name type="scientific">Saccharothrix syringae</name>
    <name type="common">Nocardiopsis syringae</name>
    <dbReference type="NCBI Taxonomy" id="103733"/>
    <lineage>
        <taxon>Bacteria</taxon>
        <taxon>Bacillati</taxon>
        <taxon>Actinomycetota</taxon>
        <taxon>Actinomycetes</taxon>
        <taxon>Pseudonocardiales</taxon>
        <taxon>Pseudonocardiaceae</taxon>
        <taxon>Saccharothrix</taxon>
    </lineage>
</organism>
<dbReference type="SUPFAM" id="SSF54637">
    <property type="entry name" value="Thioesterase/thiol ester dehydrase-isomerase"/>
    <property type="match status" value="1"/>
</dbReference>
<accession>A0A5Q0H736</accession>
<dbReference type="OrthoDB" id="5495835at2"/>
<dbReference type="RefSeq" id="WP_051766347.1">
    <property type="nucleotide sequence ID" value="NZ_CP034550.1"/>
</dbReference>
<evidence type="ECO:0000313" key="2">
    <source>
        <dbReference type="Proteomes" id="UP000325787"/>
    </source>
</evidence>
<dbReference type="KEGG" id="ssyi:EKG83_33450"/>
<proteinExistence type="predicted"/>
<sequence length="223" mass="23198">MISESEVQVPARFTGAPDTAHGGYTCGLLATAAPPTGGTAVVSLVLPAPLEQPMRLETSPDQAVLVFGEELIATMVVSPEPIPAVPPVTALDADRAAENFLGRDDHPFPTCFVCGPDSVDGLLLTPGPLEPGLVACPWVPLDTAPEITWAVLDCAASWATDEPMALTRMAADPRTPPRPGERCVVVARQVQRVGPQATTLAALYAEDGALLATATAQWTALDV</sequence>
<dbReference type="AlphaFoldDB" id="A0A5Q0H736"/>
<dbReference type="EMBL" id="CP034550">
    <property type="protein sequence ID" value="QFZ21650.1"/>
    <property type="molecule type" value="Genomic_DNA"/>
</dbReference>
<gene>
    <name evidence="1" type="ORF">EKG83_33450</name>
</gene>